<evidence type="ECO:0000313" key="2">
    <source>
        <dbReference type="EMBL" id="GGO47783.1"/>
    </source>
</evidence>
<dbReference type="Proteomes" id="UP000656881">
    <property type="component" value="Unassembled WGS sequence"/>
</dbReference>
<organism evidence="2 3">
    <name type="scientific">Streptomyces lasiicapitis</name>
    <dbReference type="NCBI Taxonomy" id="1923961"/>
    <lineage>
        <taxon>Bacteria</taxon>
        <taxon>Bacillati</taxon>
        <taxon>Actinomycetota</taxon>
        <taxon>Actinomycetes</taxon>
        <taxon>Kitasatosporales</taxon>
        <taxon>Streptomycetaceae</taxon>
        <taxon>Streptomyces</taxon>
    </lineage>
</organism>
<dbReference type="Pfam" id="PF17885">
    <property type="entry name" value="Smoa_sbd"/>
    <property type="match status" value="1"/>
</dbReference>
<dbReference type="EMBL" id="BMNG01000009">
    <property type="protein sequence ID" value="GGO47783.1"/>
    <property type="molecule type" value="Genomic_DNA"/>
</dbReference>
<reference evidence="3" key="1">
    <citation type="journal article" date="2019" name="Int. J. Syst. Evol. Microbiol.">
        <title>The Global Catalogue of Microorganisms (GCM) 10K type strain sequencing project: providing services to taxonomists for standard genome sequencing and annotation.</title>
        <authorList>
            <consortium name="The Broad Institute Genomics Platform"/>
            <consortium name="The Broad Institute Genome Sequencing Center for Infectious Disease"/>
            <person name="Wu L."/>
            <person name="Ma J."/>
        </authorList>
    </citation>
    <scope>NUCLEOTIDE SEQUENCE [LARGE SCALE GENOMIC DNA]</scope>
    <source>
        <strain evidence="3">CGMCC 4.7349</strain>
    </source>
</reference>
<comment type="caution">
    <text evidence="2">The sequence shown here is derived from an EMBL/GenBank/DDBJ whole genome shotgun (WGS) entry which is preliminary data.</text>
</comment>
<proteinExistence type="predicted"/>
<keyword evidence="3" id="KW-1185">Reference proteome</keyword>
<feature type="domain" description="Styrene monooxygenase StyA putative substrate binding" evidence="1">
    <location>
        <begin position="149"/>
        <end position="259"/>
    </location>
</feature>
<gene>
    <name evidence="2" type="ORF">GCM10012286_41870</name>
</gene>
<dbReference type="InterPro" id="IPR041654">
    <property type="entry name" value="StyA_sbd"/>
</dbReference>
<name>A0ABQ2M7G6_9ACTN</name>
<evidence type="ECO:0000259" key="1">
    <source>
        <dbReference type="Pfam" id="PF17885"/>
    </source>
</evidence>
<protein>
    <submittedName>
        <fullName evidence="2">Alanine-phosphoribitol ligase</fullName>
    </submittedName>
</protein>
<sequence length="414" mass="45524">MRGIAIVGAGQAGLQLGLGLLDAGHEVTLVAERRPEDVRAGRVTSTQLMFGPALRIERAAGLALWDDSAPVMPGFELSHWEPEKQREVPVRRFAAPFDEEVRSVDQRVKLAAWLELFEERGGRTEYRSVGPADVAALAAAHDLTVLSTGRGELSALFAPDPSWPVHDRPPRTLACFYVHGVAHDDSDPAAGYVRTTGVPPAGDVIIMRALTVGGPCDIVLFEGRWDGPYDCWADRPTAAEGWLRALDLLRTYAPWEYERFRHTEPTDPGAALYGAITPTVRRPVAHVDGGRPVLGLADAVAVHDPITGQGANNAARAAASYLTAVLKRGALPFDEEWMRATFDAYWQNARHTHAFTEFMLREPQPEQVPLIIQTAFDHPEVAHRFANGYADPPTYREWLMDPEGADAYVARFKK</sequence>
<accession>A0ABQ2M7G6</accession>
<evidence type="ECO:0000313" key="3">
    <source>
        <dbReference type="Proteomes" id="UP000656881"/>
    </source>
</evidence>
<dbReference type="SUPFAM" id="SSF51905">
    <property type="entry name" value="FAD/NAD(P)-binding domain"/>
    <property type="match status" value="1"/>
</dbReference>
<dbReference type="GO" id="GO:0016874">
    <property type="term" value="F:ligase activity"/>
    <property type="evidence" value="ECO:0007669"/>
    <property type="project" value="UniProtKB-KW"/>
</dbReference>
<keyword evidence="2" id="KW-0436">Ligase</keyword>
<dbReference type="Gene3D" id="3.50.50.60">
    <property type="entry name" value="FAD/NAD(P)-binding domain"/>
    <property type="match status" value="3"/>
</dbReference>
<dbReference type="InterPro" id="IPR036188">
    <property type="entry name" value="FAD/NAD-bd_sf"/>
</dbReference>